<proteinExistence type="predicted"/>
<gene>
    <name evidence="1" type="ORF">SAMN02745163_03353</name>
</gene>
<name>A0A1M6QC32_9CLOT</name>
<dbReference type="OrthoDB" id="1895231at2"/>
<dbReference type="EMBL" id="FQZB01000014">
    <property type="protein sequence ID" value="SHK17637.1"/>
    <property type="molecule type" value="Genomic_DNA"/>
</dbReference>
<protein>
    <submittedName>
        <fullName evidence="1">Uncharacterized protein</fullName>
    </submittedName>
</protein>
<evidence type="ECO:0000313" key="1">
    <source>
        <dbReference type="EMBL" id="SHK17637.1"/>
    </source>
</evidence>
<dbReference type="AlphaFoldDB" id="A0A1M6QC32"/>
<dbReference type="Proteomes" id="UP000184310">
    <property type="component" value="Unassembled WGS sequence"/>
</dbReference>
<reference evidence="1 2" key="1">
    <citation type="submission" date="2016-11" db="EMBL/GenBank/DDBJ databases">
        <authorList>
            <person name="Jaros S."/>
            <person name="Januszkiewicz K."/>
            <person name="Wedrychowicz H."/>
        </authorList>
    </citation>
    <scope>NUCLEOTIDE SEQUENCE [LARGE SCALE GENOMIC DNA]</scope>
    <source>
        <strain evidence="1 2">DSM 21758</strain>
    </source>
</reference>
<keyword evidence="2" id="KW-1185">Reference proteome</keyword>
<organism evidence="1 2">
    <name type="scientific">Clostridium cavendishii DSM 21758</name>
    <dbReference type="NCBI Taxonomy" id="1121302"/>
    <lineage>
        <taxon>Bacteria</taxon>
        <taxon>Bacillati</taxon>
        <taxon>Bacillota</taxon>
        <taxon>Clostridia</taxon>
        <taxon>Eubacteriales</taxon>
        <taxon>Clostridiaceae</taxon>
        <taxon>Clostridium</taxon>
    </lineage>
</organism>
<sequence>MKVPNEDVVYYEYEVRFTLNIIKYIKQFIEIKKFYYRNIKTIKGNKIYLFNKNECVYIFDLFYRIREENNLIYHQFDPEIELVCKNKIKAILYKIYNTPIIKVKYKVYFENAFITVIDRYVLGKYYKDLEIKEEDKDSIINYINNKILILETDFYEIKLVPNKELFIRTSNEIFKCIKDIYLNDEIAIKPHPVFNKIYYQTADIKIYEDFIPVEYILDSNEYKVVIGGISLGLLYALKSNKKVISIINILNMNSEIKENYINWLQKESKGKILIPNNMEELRKYLLSYKNN</sequence>
<accession>A0A1M6QC32</accession>
<dbReference type="STRING" id="1121302.SAMN02745163_03353"/>
<evidence type="ECO:0000313" key="2">
    <source>
        <dbReference type="Proteomes" id="UP000184310"/>
    </source>
</evidence>